<comment type="caution">
    <text evidence="2">The sequence shown here is derived from an EMBL/GenBank/DDBJ whole genome shotgun (WGS) entry which is preliminary data.</text>
</comment>
<dbReference type="Proteomes" id="UP001168109">
    <property type="component" value="Unassembled WGS sequence"/>
</dbReference>
<accession>A0ABT7Q991</accession>
<name>A0ABT7Q991_9GAMM</name>
<organism evidence="2 3">
    <name type="scientific">Aeromonas piscicola</name>
    <dbReference type="NCBI Taxonomy" id="600645"/>
    <lineage>
        <taxon>Bacteria</taxon>
        <taxon>Pseudomonadati</taxon>
        <taxon>Pseudomonadota</taxon>
        <taxon>Gammaproteobacteria</taxon>
        <taxon>Aeromonadales</taxon>
        <taxon>Aeromonadaceae</taxon>
        <taxon>Aeromonas</taxon>
    </lineage>
</organism>
<proteinExistence type="predicted"/>
<keyword evidence="1" id="KW-0175">Coiled coil</keyword>
<keyword evidence="3" id="KW-1185">Reference proteome</keyword>
<evidence type="ECO:0000256" key="1">
    <source>
        <dbReference type="SAM" id="Coils"/>
    </source>
</evidence>
<reference evidence="2" key="1">
    <citation type="submission" date="2024-05" db="EMBL/GenBank/DDBJ databases">
        <title>WGS of Aeromonas isolates.</title>
        <authorList>
            <person name="Lee H."/>
        </authorList>
    </citation>
    <scope>NUCLEOTIDE SEQUENCE</scope>
    <source>
        <strain evidence="2">LP308</strain>
    </source>
</reference>
<dbReference type="EMBL" id="JAOPLU010000001">
    <property type="protein sequence ID" value="MDM5130081.1"/>
    <property type="molecule type" value="Genomic_DNA"/>
</dbReference>
<feature type="coiled-coil region" evidence="1">
    <location>
        <begin position="1"/>
        <end position="37"/>
    </location>
</feature>
<gene>
    <name evidence="2" type="ORF">OB962_03560</name>
</gene>
<sequence length="51" mass="6143">METLDQKIDAMSEELKQQELKQAQDKWQVRVDELQQIRAGERQPEEEEVEE</sequence>
<evidence type="ECO:0000313" key="3">
    <source>
        <dbReference type="Proteomes" id="UP001168109"/>
    </source>
</evidence>
<dbReference type="RefSeq" id="WP_264305570.1">
    <property type="nucleotide sequence ID" value="NZ_JAOPLU010000001.1"/>
</dbReference>
<evidence type="ECO:0000313" key="2">
    <source>
        <dbReference type="EMBL" id="MDM5130081.1"/>
    </source>
</evidence>
<protein>
    <submittedName>
        <fullName evidence="2">Uncharacterized protein</fullName>
    </submittedName>
</protein>